<gene>
    <name evidence="1" type="ORF">GKIL_1340</name>
</gene>
<accession>U5QF74</accession>
<dbReference type="AlphaFoldDB" id="U5QF74"/>
<proteinExistence type="predicted"/>
<evidence type="ECO:0000313" key="2">
    <source>
        <dbReference type="Proteomes" id="UP000017396"/>
    </source>
</evidence>
<dbReference type="STRING" id="1183438.GKIL_1340"/>
<sequence>MIKDTPFDVLLHLVLLAIVVSTVTVAAFSIPLPPQSNGLATAEAPLLLPAG</sequence>
<name>U5QF74_GLOK1</name>
<dbReference type="KEGG" id="glj:GKIL_1340"/>
<organism evidence="1 2">
    <name type="scientific">Gloeobacter kilaueensis (strain ATCC BAA-2537 / CCAP 1431/1 / ULC 316 / JS1)</name>
    <dbReference type="NCBI Taxonomy" id="1183438"/>
    <lineage>
        <taxon>Bacteria</taxon>
        <taxon>Bacillati</taxon>
        <taxon>Cyanobacteriota</taxon>
        <taxon>Cyanophyceae</taxon>
        <taxon>Gloeobacterales</taxon>
        <taxon>Gloeobacteraceae</taxon>
        <taxon>Gloeobacter</taxon>
    </lineage>
</organism>
<evidence type="ECO:0000313" key="1">
    <source>
        <dbReference type="EMBL" id="AGY57586.1"/>
    </source>
</evidence>
<dbReference type="RefSeq" id="WP_023172679.1">
    <property type="nucleotide sequence ID" value="NC_022600.1"/>
</dbReference>
<dbReference type="Proteomes" id="UP000017396">
    <property type="component" value="Chromosome"/>
</dbReference>
<dbReference type="HOGENOM" id="CLU_3099331_0_0_3"/>
<keyword evidence="2" id="KW-1185">Reference proteome</keyword>
<reference evidence="1 2" key="1">
    <citation type="journal article" date="2013" name="PLoS ONE">
        <title>Cultivation and Complete Genome Sequencing of Gloeobacter kilaueensis sp. nov., from a Lava Cave in Kilauea Caldera, Hawai'i.</title>
        <authorList>
            <person name="Saw J.H."/>
            <person name="Schatz M."/>
            <person name="Brown M.V."/>
            <person name="Kunkel D.D."/>
            <person name="Foster J.S."/>
            <person name="Shick H."/>
            <person name="Christensen S."/>
            <person name="Hou S."/>
            <person name="Wan X."/>
            <person name="Donachie S.P."/>
        </authorList>
    </citation>
    <scope>NUCLEOTIDE SEQUENCE [LARGE SCALE GENOMIC DNA]</scope>
    <source>
        <strain evidence="2">JS</strain>
    </source>
</reference>
<protein>
    <submittedName>
        <fullName evidence="1">Uncharacterized protein</fullName>
    </submittedName>
</protein>
<dbReference type="EMBL" id="CP003587">
    <property type="protein sequence ID" value="AGY57586.1"/>
    <property type="molecule type" value="Genomic_DNA"/>
</dbReference>